<dbReference type="EMBL" id="SNAA01000004">
    <property type="protein sequence ID" value="TDL81479.1"/>
    <property type="molecule type" value="Genomic_DNA"/>
</dbReference>
<evidence type="ECO:0000256" key="1">
    <source>
        <dbReference type="SAM" id="Phobius"/>
    </source>
</evidence>
<comment type="caution">
    <text evidence="2">The sequence shown here is derived from an EMBL/GenBank/DDBJ whole genome shotgun (WGS) entry which is preliminary data.</text>
</comment>
<proteinExistence type="predicted"/>
<accession>A0A4V3BA21</accession>
<reference evidence="2 3" key="1">
    <citation type="submission" date="2019-03" db="EMBL/GenBank/DDBJ databases">
        <title>Primorskyibacter sp. SS33 isolated from sediments.</title>
        <authorList>
            <person name="Xunke S."/>
        </authorList>
    </citation>
    <scope>NUCLEOTIDE SEQUENCE [LARGE SCALE GENOMIC DNA]</scope>
    <source>
        <strain evidence="2 3">SS33</strain>
    </source>
</reference>
<dbReference type="InterPro" id="IPR017850">
    <property type="entry name" value="Alkaline_phosphatase_core_sf"/>
</dbReference>
<keyword evidence="1" id="KW-0472">Membrane</keyword>
<dbReference type="OrthoDB" id="1376015at2"/>
<organism evidence="2 3">
    <name type="scientific">Palleronia sediminis</name>
    <dbReference type="NCBI Taxonomy" id="2547833"/>
    <lineage>
        <taxon>Bacteria</taxon>
        <taxon>Pseudomonadati</taxon>
        <taxon>Pseudomonadota</taxon>
        <taxon>Alphaproteobacteria</taxon>
        <taxon>Rhodobacterales</taxon>
        <taxon>Roseobacteraceae</taxon>
        <taxon>Palleronia</taxon>
    </lineage>
</organism>
<sequence>MTASRISTVVFCALAVAILHVAIVMPSHPAGLTLARFLQPTWELPAVLLAVALFPARGLRMLVVVLALALVVLRVADLGTYAAFSRPFNPLLDMHLLVSGWGLLASSVGRVEALGYILAILTALAAVGWLLWISLARIPRIGRAGRGVTVALPMVAVLVAVVAPQSAPFAATPVVAGQIARMTRGVADLAAFTEALDEAPTPAPRFAALDGYDVILAFVESYGRSWLDDPQFAETAVPRLEAVERRLAEAGWHMRSAWAAAPTRGGQSWLSHGTLLSGLWVDSQTRYDRLITSDRASLNELFRRAGWRTGAAMPAITLDWPEAGWFGYDITLDAEALDYAGKPFEWVTMPDQYTWTAMDRMLRAPGPDMIEIALVTSHAPWTPLPRIVAWEAVGDGSIFDGTLRDGGTPREVWSAPETFRAQYSKSLDYALEIAGQYIANDDEDTLFVILGDHQPAPLLTGQDAPPDVPVHVISRDPSLLDRLPAAHFSRGMIPTPDAPVLPMQDIRAIMTTAFEAPTGETR</sequence>
<evidence type="ECO:0000313" key="2">
    <source>
        <dbReference type="EMBL" id="TDL81479.1"/>
    </source>
</evidence>
<gene>
    <name evidence="2" type="ORF">E2L08_04990</name>
</gene>
<protein>
    <submittedName>
        <fullName evidence="2">Sulfatase</fullName>
    </submittedName>
</protein>
<dbReference type="Proteomes" id="UP000295701">
    <property type="component" value="Unassembled WGS sequence"/>
</dbReference>
<keyword evidence="1" id="KW-0812">Transmembrane</keyword>
<name>A0A4V3BA21_9RHOB</name>
<dbReference type="AlphaFoldDB" id="A0A4V3BA21"/>
<dbReference type="RefSeq" id="WP_133395968.1">
    <property type="nucleotide sequence ID" value="NZ_SNAA01000004.1"/>
</dbReference>
<dbReference type="SUPFAM" id="SSF53649">
    <property type="entry name" value="Alkaline phosphatase-like"/>
    <property type="match status" value="1"/>
</dbReference>
<evidence type="ECO:0000313" key="3">
    <source>
        <dbReference type="Proteomes" id="UP000295701"/>
    </source>
</evidence>
<keyword evidence="3" id="KW-1185">Reference proteome</keyword>
<feature type="transmembrane region" description="Helical" evidence="1">
    <location>
        <begin position="113"/>
        <end position="132"/>
    </location>
</feature>
<keyword evidence="1" id="KW-1133">Transmembrane helix</keyword>
<feature type="transmembrane region" description="Helical" evidence="1">
    <location>
        <begin position="59"/>
        <end position="76"/>
    </location>
</feature>
<dbReference type="Gene3D" id="3.40.720.10">
    <property type="entry name" value="Alkaline Phosphatase, subunit A"/>
    <property type="match status" value="1"/>
</dbReference>
<feature type="transmembrane region" description="Helical" evidence="1">
    <location>
        <begin position="144"/>
        <end position="163"/>
    </location>
</feature>